<gene>
    <name evidence="2" type="ORF">BSTOLATCC_MIC285</name>
</gene>
<keyword evidence="1" id="KW-0175">Coiled coil</keyword>
<dbReference type="AlphaFoldDB" id="A0AAU9IEC1"/>
<keyword evidence="3" id="KW-1185">Reference proteome</keyword>
<evidence type="ECO:0000313" key="3">
    <source>
        <dbReference type="Proteomes" id="UP001162131"/>
    </source>
</evidence>
<name>A0AAU9IEC1_9CILI</name>
<evidence type="ECO:0000256" key="1">
    <source>
        <dbReference type="SAM" id="Coils"/>
    </source>
</evidence>
<feature type="coiled-coil region" evidence="1">
    <location>
        <begin position="141"/>
        <end position="203"/>
    </location>
</feature>
<sequence length="259" mass="30799">MDKVLIDALKQKKLELKTALEDLTRKEFKYAVGNYQNSLPQQGRCIICTLKIPCSHYSSIEDMQEPMVSLPKHPLNHLLEDINIDHMNCTLPSINNQPKDFTVRFKGNSSRFSQTSSSLRRSSLPDKNKLITLEKIEIYKEEKAKKKLEKLQKIKDNEEMKKIENELSELKRLKQHKAQKNKLEKYKEVVKQKYEQAKIEQEEQAAWIRKEEEKRKIYMEIQKKKIAEFHEKKKILDSINKQRFADLQEDIIQRGRMKK</sequence>
<reference evidence="2" key="1">
    <citation type="submission" date="2021-09" db="EMBL/GenBank/DDBJ databases">
        <authorList>
            <consortium name="AG Swart"/>
            <person name="Singh M."/>
            <person name="Singh A."/>
            <person name="Seah K."/>
            <person name="Emmerich C."/>
        </authorList>
    </citation>
    <scope>NUCLEOTIDE SEQUENCE</scope>
    <source>
        <strain evidence="2">ATCC30299</strain>
    </source>
</reference>
<accession>A0AAU9IEC1</accession>
<proteinExistence type="predicted"/>
<comment type="caution">
    <text evidence="2">The sequence shown here is derived from an EMBL/GenBank/DDBJ whole genome shotgun (WGS) entry which is preliminary data.</text>
</comment>
<dbReference type="EMBL" id="CAJZBQ010000001">
    <property type="protein sequence ID" value="CAG9310074.1"/>
    <property type="molecule type" value="Genomic_DNA"/>
</dbReference>
<evidence type="ECO:0000313" key="2">
    <source>
        <dbReference type="EMBL" id="CAG9310074.1"/>
    </source>
</evidence>
<organism evidence="2 3">
    <name type="scientific">Blepharisma stoltei</name>
    <dbReference type="NCBI Taxonomy" id="1481888"/>
    <lineage>
        <taxon>Eukaryota</taxon>
        <taxon>Sar</taxon>
        <taxon>Alveolata</taxon>
        <taxon>Ciliophora</taxon>
        <taxon>Postciliodesmatophora</taxon>
        <taxon>Heterotrichea</taxon>
        <taxon>Heterotrichida</taxon>
        <taxon>Blepharismidae</taxon>
        <taxon>Blepharisma</taxon>
    </lineage>
</organism>
<protein>
    <submittedName>
        <fullName evidence="2">Uncharacterized protein</fullName>
    </submittedName>
</protein>
<dbReference type="Proteomes" id="UP001162131">
    <property type="component" value="Unassembled WGS sequence"/>
</dbReference>